<dbReference type="GO" id="GO:0006412">
    <property type="term" value="P:translation"/>
    <property type="evidence" value="ECO:0007669"/>
    <property type="project" value="UniProtKB-UniRule"/>
</dbReference>
<dbReference type="InterPro" id="IPR044957">
    <property type="entry name" value="Ribosomal_bL32_bact"/>
</dbReference>
<evidence type="ECO:0000313" key="7">
    <source>
        <dbReference type="EMBL" id="ALA57091.1"/>
    </source>
</evidence>
<organism evidence="7 8">
    <name type="scientific">Nitrospira moscoviensis</name>
    <dbReference type="NCBI Taxonomy" id="42253"/>
    <lineage>
        <taxon>Bacteria</taxon>
        <taxon>Pseudomonadati</taxon>
        <taxon>Nitrospirota</taxon>
        <taxon>Nitrospiria</taxon>
        <taxon>Nitrospirales</taxon>
        <taxon>Nitrospiraceae</taxon>
        <taxon>Nitrospira</taxon>
    </lineage>
</organism>
<dbReference type="Pfam" id="PF01783">
    <property type="entry name" value="Ribosomal_L32p"/>
    <property type="match status" value="1"/>
</dbReference>
<dbReference type="PANTHER" id="PTHR35534">
    <property type="entry name" value="50S RIBOSOMAL PROTEIN L32"/>
    <property type="match status" value="1"/>
</dbReference>
<evidence type="ECO:0000256" key="5">
    <source>
        <dbReference type="HAMAP-Rule" id="MF_00340"/>
    </source>
</evidence>
<keyword evidence="2 5" id="KW-0689">Ribosomal protein</keyword>
<dbReference type="NCBIfam" id="TIGR01031">
    <property type="entry name" value="rpmF_bact"/>
    <property type="match status" value="1"/>
</dbReference>
<keyword evidence="3 5" id="KW-0687">Ribonucleoprotein</keyword>
<reference evidence="7 8" key="1">
    <citation type="journal article" date="2015" name="Proc. Natl. Acad. Sci. U.S.A.">
        <title>Expanded metabolic versatility of ubiquitous nitrite-oxidizing bacteria from the genus Nitrospira.</title>
        <authorList>
            <person name="Koch H."/>
            <person name="Lucker S."/>
            <person name="Albertsen M."/>
            <person name="Kitzinger K."/>
            <person name="Herbold C."/>
            <person name="Spieck E."/>
            <person name="Nielsen P.H."/>
            <person name="Wagner M."/>
            <person name="Daims H."/>
        </authorList>
    </citation>
    <scope>NUCLEOTIDE SEQUENCE [LARGE SCALE GENOMIC DNA]</scope>
    <source>
        <strain evidence="7 8">NSP M-1</strain>
    </source>
</reference>
<dbReference type="STRING" id="42253.NITMOv2_0655"/>
<evidence type="ECO:0000256" key="2">
    <source>
        <dbReference type="ARBA" id="ARBA00022980"/>
    </source>
</evidence>
<dbReference type="HAMAP" id="MF_00340">
    <property type="entry name" value="Ribosomal_bL32"/>
    <property type="match status" value="1"/>
</dbReference>
<dbReference type="GO" id="GO:0015934">
    <property type="term" value="C:large ribosomal subunit"/>
    <property type="evidence" value="ECO:0007669"/>
    <property type="project" value="InterPro"/>
</dbReference>
<evidence type="ECO:0000313" key="8">
    <source>
        <dbReference type="Proteomes" id="UP000069205"/>
    </source>
</evidence>
<feature type="region of interest" description="Disordered" evidence="6">
    <location>
        <begin position="1"/>
        <end position="27"/>
    </location>
</feature>
<dbReference type="OrthoDB" id="9812874at2"/>
<dbReference type="RefSeq" id="WP_053378488.1">
    <property type="nucleotide sequence ID" value="NZ_CP011801.1"/>
</dbReference>
<keyword evidence="8" id="KW-1185">Reference proteome</keyword>
<dbReference type="GO" id="GO:0003735">
    <property type="term" value="F:structural constituent of ribosome"/>
    <property type="evidence" value="ECO:0007669"/>
    <property type="project" value="InterPro"/>
</dbReference>
<protein>
    <recommendedName>
        <fullName evidence="4 5">Large ribosomal subunit protein bL32</fullName>
    </recommendedName>
</protein>
<dbReference type="KEGG" id="nmv:NITMOv2_0655"/>
<evidence type="ECO:0000256" key="6">
    <source>
        <dbReference type="SAM" id="MobiDB-lite"/>
    </source>
</evidence>
<accession>A0A0K2G7Z2</accession>
<evidence type="ECO:0000256" key="3">
    <source>
        <dbReference type="ARBA" id="ARBA00023274"/>
    </source>
</evidence>
<name>A0A0K2G7Z2_NITMO</name>
<dbReference type="PANTHER" id="PTHR35534:SF1">
    <property type="entry name" value="LARGE RIBOSOMAL SUBUNIT PROTEIN BL32"/>
    <property type="match status" value="1"/>
</dbReference>
<sequence>MPNPKHKHSRARRDKRRTQKLRMTPPGMSVCPQCHELKLPHYTCLNCGTYKGKAVIQVEES</sequence>
<evidence type="ECO:0000256" key="1">
    <source>
        <dbReference type="ARBA" id="ARBA00008560"/>
    </source>
</evidence>
<dbReference type="AlphaFoldDB" id="A0A0K2G7Z2"/>
<dbReference type="PATRIC" id="fig|42253.5.peg.648"/>
<dbReference type="InterPro" id="IPR002677">
    <property type="entry name" value="Ribosomal_bL32"/>
</dbReference>
<dbReference type="EMBL" id="CP011801">
    <property type="protein sequence ID" value="ALA57091.1"/>
    <property type="molecule type" value="Genomic_DNA"/>
</dbReference>
<feature type="compositionally biased region" description="Basic residues" evidence="6">
    <location>
        <begin position="1"/>
        <end position="20"/>
    </location>
</feature>
<comment type="similarity">
    <text evidence="1 5">Belongs to the bacterial ribosomal protein bL32 family.</text>
</comment>
<dbReference type="InterPro" id="IPR011332">
    <property type="entry name" value="Ribosomal_zn-bd"/>
</dbReference>
<dbReference type="SUPFAM" id="SSF57829">
    <property type="entry name" value="Zn-binding ribosomal proteins"/>
    <property type="match status" value="1"/>
</dbReference>
<evidence type="ECO:0000256" key="4">
    <source>
        <dbReference type="ARBA" id="ARBA00035178"/>
    </source>
</evidence>
<gene>
    <name evidence="5 7" type="primary">rpmF</name>
    <name evidence="7" type="ORF">NITMOv2_0655</name>
</gene>
<dbReference type="Proteomes" id="UP000069205">
    <property type="component" value="Chromosome"/>
</dbReference>
<proteinExistence type="inferred from homology"/>